<reference evidence="2" key="1">
    <citation type="submission" date="2011-07" db="EMBL/GenBank/DDBJ databases">
        <title>The Genome Sequence of Exophiala (Wangiella) dermatitidis NIH/UT8656.</title>
        <authorList>
            <consortium name="The Broad Institute Genome Sequencing Platform"/>
            <person name="Cuomo C."/>
            <person name="Wang Z."/>
            <person name="Hunicke-Smith S."/>
            <person name="Szanislo P.J."/>
            <person name="Earl A."/>
            <person name="Young S.K."/>
            <person name="Zeng Q."/>
            <person name="Gargeya S."/>
            <person name="Fitzgerald M."/>
            <person name="Haas B."/>
            <person name="Abouelleil A."/>
            <person name="Alvarado L."/>
            <person name="Arachchi H.M."/>
            <person name="Berlin A."/>
            <person name="Brown A."/>
            <person name="Chapman S.B."/>
            <person name="Chen Z."/>
            <person name="Dunbar C."/>
            <person name="Freedman E."/>
            <person name="Gearin G."/>
            <person name="Gellesch M."/>
            <person name="Goldberg J."/>
            <person name="Griggs A."/>
            <person name="Gujja S."/>
            <person name="Heiman D."/>
            <person name="Howarth C."/>
            <person name="Larson L."/>
            <person name="Lui A."/>
            <person name="MacDonald P.J.P."/>
            <person name="Montmayeur A."/>
            <person name="Murphy C."/>
            <person name="Neiman D."/>
            <person name="Pearson M."/>
            <person name="Priest M."/>
            <person name="Roberts A."/>
            <person name="Saif S."/>
            <person name="Shea T."/>
            <person name="Shenoy N."/>
            <person name="Sisk P."/>
            <person name="Stolte C."/>
            <person name="Sykes S."/>
            <person name="Wortman J."/>
            <person name="Nusbaum C."/>
            <person name="Birren B."/>
        </authorList>
    </citation>
    <scope>NUCLEOTIDE SEQUENCE</scope>
    <source>
        <strain evidence="2">NIH/UT8656</strain>
    </source>
</reference>
<dbReference type="HOGENOM" id="CLU_2291706_0_0_1"/>
<organism evidence="2 3">
    <name type="scientific">Exophiala dermatitidis (strain ATCC 34100 / CBS 525.76 / NIH/UT8656)</name>
    <name type="common">Black yeast</name>
    <name type="synonym">Wangiella dermatitidis</name>
    <dbReference type="NCBI Taxonomy" id="858893"/>
    <lineage>
        <taxon>Eukaryota</taxon>
        <taxon>Fungi</taxon>
        <taxon>Dikarya</taxon>
        <taxon>Ascomycota</taxon>
        <taxon>Pezizomycotina</taxon>
        <taxon>Eurotiomycetes</taxon>
        <taxon>Chaetothyriomycetidae</taxon>
        <taxon>Chaetothyriales</taxon>
        <taxon>Herpotrichiellaceae</taxon>
        <taxon>Exophiala</taxon>
    </lineage>
</organism>
<dbReference type="VEuPathDB" id="FungiDB:HMPREF1120_00369"/>
<feature type="chain" id="PRO_5003603192" description="Secreted protein" evidence="1">
    <location>
        <begin position="18"/>
        <end position="101"/>
    </location>
</feature>
<keyword evidence="1" id="KW-0732">Signal</keyword>
<name>H6BN28_EXODN</name>
<evidence type="ECO:0008006" key="4">
    <source>
        <dbReference type="Google" id="ProtNLM"/>
    </source>
</evidence>
<sequence>MVVKALFIDIVVSCCRASSGTALRPKLRTIQEELTHLRLGTWWIRDGIVSNMHLTTRPHRRHMVAKTPSNRIWLTERKEVGHKDGQGQGVCFVGSLYGIKE</sequence>
<dbReference type="Proteomes" id="UP000007304">
    <property type="component" value="Unassembled WGS sequence"/>
</dbReference>
<evidence type="ECO:0000256" key="1">
    <source>
        <dbReference type="SAM" id="SignalP"/>
    </source>
</evidence>
<dbReference type="EMBL" id="JH226130">
    <property type="protein sequence ID" value="EHY52152.1"/>
    <property type="molecule type" value="Genomic_DNA"/>
</dbReference>
<protein>
    <recommendedName>
        <fullName evidence="4">Secreted protein</fullName>
    </recommendedName>
</protein>
<keyword evidence="3" id="KW-1185">Reference proteome</keyword>
<dbReference type="InParanoid" id="H6BN28"/>
<evidence type="ECO:0000313" key="2">
    <source>
        <dbReference type="EMBL" id="EHY52152.1"/>
    </source>
</evidence>
<gene>
    <name evidence="2" type="ORF">HMPREF1120_00369</name>
</gene>
<dbReference type="RefSeq" id="XP_009152613.1">
    <property type="nucleotide sequence ID" value="XM_009154365.1"/>
</dbReference>
<accession>H6BN28</accession>
<evidence type="ECO:0000313" key="3">
    <source>
        <dbReference type="Proteomes" id="UP000007304"/>
    </source>
</evidence>
<proteinExistence type="predicted"/>
<dbReference type="AlphaFoldDB" id="H6BN28"/>
<dbReference type="GeneID" id="20305008"/>
<feature type="signal peptide" evidence="1">
    <location>
        <begin position="1"/>
        <end position="17"/>
    </location>
</feature>